<dbReference type="SUPFAM" id="SSF161098">
    <property type="entry name" value="MetI-like"/>
    <property type="match status" value="2"/>
</dbReference>
<dbReference type="OrthoDB" id="9790211at2"/>
<name>C4GL35_9NEIS</name>
<dbReference type="GO" id="GO:0055085">
    <property type="term" value="P:transmembrane transport"/>
    <property type="evidence" value="ECO:0007669"/>
    <property type="project" value="InterPro"/>
</dbReference>
<evidence type="ECO:0000313" key="11">
    <source>
        <dbReference type="Proteomes" id="UP000003009"/>
    </source>
</evidence>
<feature type="transmembrane region" description="Helical" evidence="8">
    <location>
        <begin position="455"/>
        <end position="476"/>
    </location>
</feature>
<dbReference type="InterPro" id="IPR035906">
    <property type="entry name" value="MetI-like_sf"/>
</dbReference>
<evidence type="ECO:0000256" key="2">
    <source>
        <dbReference type="ARBA" id="ARBA00022448"/>
    </source>
</evidence>
<dbReference type="AlphaFoldDB" id="C4GL35"/>
<feature type="domain" description="ABC transmembrane type-1" evidence="9">
    <location>
        <begin position="337"/>
        <end position="527"/>
    </location>
</feature>
<dbReference type="GO" id="GO:0005886">
    <property type="term" value="C:plasma membrane"/>
    <property type="evidence" value="ECO:0007669"/>
    <property type="project" value="UniProtKB-SubCell"/>
</dbReference>
<evidence type="ECO:0000256" key="8">
    <source>
        <dbReference type="RuleBase" id="RU363032"/>
    </source>
</evidence>
<feature type="transmembrane region" description="Helical" evidence="8">
    <location>
        <begin position="295"/>
        <end position="319"/>
    </location>
</feature>
<dbReference type="InterPro" id="IPR000515">
    <property type="entry name" value="MetI-like"/>
</dbReference>
<gene>
    <name evidence="10" type="ORF">GCWU000324_01691</name>
</gene>
<organism evidence="10 11">
    <name type="scientific">Kingella oralis ATCC 51147</name>
    <dbReference type="NCBI Taxonomy" id="629741"/>
    <lineage>
        <taxon>Bacteria</taxon>
        <taxon>Pseudomonadati</taxon>
        <taxon>Pseudomonadota</taxon>
        <taxon>Betaproteobacteria</taxon>
        <taxon>Neisseriales</taxon>
        <taxon>Neisseriaceae</taxon>
        <taxon>Kingella</taxon>
    </lineage>
</organism>
<accession>C4GL35</accession>
<keyword evidence="3" id="KW-1003">Cell membrane</keyword>
<feature type="transmembrane region" description="Helical" evidence="8">
    <location>
        <begin position="244"/>
        <end position="265"/>
    </location>
</feature>
<dbReference type="Proteomes" id="UP000003009">
    <property type="component" value="Unassembled WGS sequence"/>
</dbReference>
<keyword evidence="11" id="KW-1185">Reference proteome</keyword>
<dbReference type="CDD" id="cd06261">
    <property type="entry name" value="TM_PBP2"/>
    <property type="match status" value="2"/>
</dbReference>
<dbReference type="PANTHER" id="PTHR43357:SF3">
    <property type="entry name" value="FE(3+)-TRANSPORT SYSTEM PERMEASE PROTEIN FBPB 2"/>
    <property type="match status" value="1"/>
</dbReference>
<proteinExistence type="inferred from homology"/>
<feature type="transmembrane region" description="Helical" evidence="8">
    <location>
        <begin position="506"/>
        <end position="527"/>
    </location>
</feature>
<keyword evidence="6 8" id="KW-1133">Transmembrane helix</keyword>
<dbReference type="PROSITE" id="PS50928">
    <property type="entry name" value="ABC_TM1"/>
    <property type="match status" value="2"/>
</dbReference>
<evidence type="ECO:0000256" key="5">
    <source>
        <dbReference type="ARBA" id="ARBA00022692"/>
    </source>
</evidence>
<evidence type="ECO:0000256" key="4">
    <source>
        <dbReference type="ARBA" id="ARBA00022519"/>
    </source>
</evidence>
<feature type="transmembrane region" description="Helical" evidence="8">
    <location>
        <begin position="205"/>
        <end position="224"/>
    </location>
</feature>
<evidence type="ECO:0000259" key="9">
    <source>
        <dbReference type="PROSITE" id="PS50928"/>
    </source>
</evidence>
<keyword evidence="7 8" id="KW-0472">Membrane</keyword>
<evidence type="ECO:0000313" key="10">
    <source>
        <dbReference type="EMBL" id="EEP67444.1"/>
    </source>
</evidence>
<comment type="subcellular location">
    <subcellularLocation>
        <location evidence="1">Cell inner membrane</location>
        <topology evidence="1">Multi-pass membrane protein</topology>
    </subcellularLocation>
    <subcellularLocation>
        <location evidence="8">Cell membrane</location>
        <topology evidence="8">Multi-pass membrane protein</topology>
    </subcellularLocation>
</comment>
<evidence type="ECO:0000256" key="3">
    <source>
        <dbReference type="ARBA" id="ARBA00022475"/>
    </source>
</evidence>
<feature type="transmembrane region" description="Helical" evidence="8">
    <location>
        <begin position="83"/>
        <end position="104"/>
    </location>
</feature>
<protein>
    <submittedName>
        <fullName evidence="10">ABC transporter, permease protein</fullName>
    </submittedName>
</protein>
<feature type="domain" description="ABC transmembrane type-1" evidence="9">
    <location>
        <begin position="79"/>
        <end position="265"/>
    </location>
</feature>
<keyword evidence="2 8" id="KW-0813">Transport</keyword>
<reference evidence="10" key="1">
    <citation type="submission" date="2009-04" db="EMBL/GenBank/DDBJ databases">
        <authorList>
            <person name="Weinstock G."/>
            <person name="Sodergren E."/>
            <person name="Clifton S."/>
            <person name="Fulton L."/>
            <person name="Fulton B."/>
            <person name="Courtney L."/>
            <person name="Fronick C."/>
            <person name="Harrison M."/>
            <person name="Strong C."/>
            <person name="Farmer C."/>
            <person name="Delahaunty K."/>
            <person name="Markovic C."/>
            <person name="Hall O."/>
            <person name="Minx P."/>
            <person name="Tomlinson C."/>
            <person name="Mitreva M."/>
            <person name="Nelson J."/>
            <person name="Hou S."/>
            <person name="Wollam A."/>
            <person name="Pepin K.H."/>
            <person name="Johnson M."/>
            <person name="Bhonagiri V."/>
            <person name="Nash W.E."/>
            <person name="Warren W."/>
            <person name="Chinwalla A."/>
            <person name="Mardis E.R."/>
            <person name="Wilson R.K."/>
        </authorList>
    </citation>
    <scope>NUCLEOTIDE SEQUENCE [LARGE SCALE GENOMIC DNA]</scope>
    <source>
        <strain evidence="10">ATCC 51147</strain>
    </source>
</reference>
<feature type="transmembrane region" description="Helical" evidence="8">
    <location>
        <begin position="403"/>
        <end position="421"/>
    </location>
</feature>
<feature type="transmembrane region" description="Helical" evidence="8">
    <location>
        <begin position="143"/>
        <end position="167"/>
    </location>
</feature>
<dbReference type="EMBL" id="ACJW02000003">
    <property type="protein sequence ID" value="EEP67444.1"/>
    <property type="molecule type" value="Genomic_DNA"/>
</dbReference>
<dbReference type="PANTHER" id="PTHR43357">
    <property type="entry name" value="INNER MEMBRANE ABC TRANSPORTER PERMEASE PROTEIN YDCV"/>
    <property type="match status" value="1"/>
</dbReference>
<evidence type="ECO:0000256" key="6">
    <source>
        <dbReference type="ARBA" id="ARBA00022989"/>
    </source>
</evidence>
<feature type="transmembrane region" description="Helical" evidence="8">
    <location>
        <begin position="34"/>
        <end position="56"/>
    </location>
</feature>
<feature type="transmembrane region" description="Helical" evidence="8">
    <location>
        <begin position="375"/>
        <end position="397"/>
    </location>
</feature>
<feature type="transmembrane region" description="Helical" evidence="8">
    <location>
        <begin position="339"/>
        <end position="363"/>
    </location>
</feature>
<feature type="transmembrane region" description="Helical" evidence="8">
    <location>
        <begin position="116"/>
        <end position="137"/>
    </location>
</feature>
<keyword evidence="5 8" id="KW-0812">Transmembrane</keyword>
<evidence type="ECO:0000256" key="1">
    <source>
        <dbReference type="ARBA" id="ARBA00004429"/>
    </source>
</evidence>
<comment type="caution">
    <text evidence="10">The sequence shown here is derived from an EMBL/GenBank/DDBJ whole genome shotgun (WGS) entry which is preliminary data.</text>
</comment>
<sequence length="533" mass="59114">MPFAAKGHFLRQPLSALETRFERKPDLKHPRPPLWLMLTAVFISLPLLLPFLYLIFRSYEVGLERSIELLWRPRMAELLLNTLYLMVGVTAVAVTVGTVCAFLLERCRFWGKPFFQTTVALPLCIPAFVSCFTWISLTFRMEGLFGTIAILSLSYAPLAYLPVAAALKRLDRSLQEVSLSLGKSPVQTFWFAVFPQLKPAIGSSILLIALHMLVEFGAVAILNYQTFTTAIFQEYDMSFDNNTAALLSAVLMLICFIVVGGEMLFRGKAKLFHSGKGVIRPYPVKTLTGWQQAAAVLFLTALFAVSIGVPVGTLAYWLVEGNSKNSLDSLSDFAEAFGNSLMMSSLGALLTVDAALPLVWCAVRYRSRFTLWLDRLPFLLHAVPGLVIALSLIYFTINYAYPLYQTFAVIIAAYFILYLPVAQTALRSPIELLPENMEKVGQSLGRGNIHIFRTLVVPAMLPGITAAFALVFLNLMKELTATLLLTPNDIKTLSTAVWSYTSDAQYAAAAPYAAMLILFSGIPVFLLKKYAFQ</sequence>
<dbReference type="HOGENOM" id="CLU_021838_0_0_4"/>
<comment type="similarity">
    <text evidence="8">Belongs to the binding-protein-dependent transport system permease family.</text>
</comment>
<dbReference type="Gene3D" id="1.10.3720.10">
    <property type="entry name" value="MetI-like"/>
    <property type="match status" value="2"/>
</dbReference>
<keyword evidence="4" id="KW-0997">Cell inner membrane</keyword>
<dbReference type="STRING" id="629741.GCWU000324_01691"/>
<dbReference type="Pfam" id="PF00528">
    <property type="entry name" value="BPD_transp_1"/>
    <property type="match status" value="2"/>
</dbReference>
<evidence type="ECO:0000256" key="7">
    <source>
        <dbReference type="ARBA" id="ARBA00023136"/>
    </source>
</evidence>